<feature type="chain" id="PRO_5046999528" evidence="1">
    <location>
        <begin position="26"/>
        <end position="193"/>
    </location>
</feature>
<dbReference type="Proteomes" id="UP001326110">
    <property type="component" value="Chromosome"/>
</dbReference>
<reference evidence="2 3" key="1">
    <citation type="submission" date="2023-11" db="EMBL/GenBank/DDBJ databases">
        <title>MicrobeMod: A computational toolkit for identifying prokaryotic methylation and restriction-modification with nanopore sequencing.</title>
        <authorList>
            <person name="Crits-Christoph A."/>
            <person name="Kang S.C."/>
            <person name="Lee H."/>
            <person name="Ostrov N."/>
        </authorList>
    </citation>
    <scope>NUCLEOTIDE SEQUENCE [LARGE SCALE GENOMIC DNA]</scope>
    <source>
        <strain evidence="2 3">ATCC 25935</strain>
    </source>
</reference>
<dbReference type="Gene3D" id="3.15.10.40">
    <property type="entry name" value="Uncharacterised protein PF07273, DUF1439"/>
    <property type="match status" value="1"/>
</dbReference>
<keyword evidence="3" id="KW-1185">Reference proteome</keyword>
<evidence type="ECO:0000313" key="2">
    <source>
        <dbReference type="EMBL" id="WQH06235.1"/>
    </source>
</evidence>
<name>A0ABZ0Y2I6_9BURK</name>
<gene>
    <name evidence="2" type="ORF">SR858_07880</name>
</gene>
<evidence type="ECO:0000256" key="1">
    <source>
        <dbReference type="SAM" id="SignalP"/>
    </source>
</evidence>
<evidence type="ECO:0000313" key="3">
    <source>
        <dbReference type="Proteomes" id="UP001326110"/>
    </source>
</evidence>
<dbReference type="Pfam" id="PF07273">
    <property type="entry name" value="DUF1439"/>
    <property type="match status" value="1"/>
</dbReference>
<keyword evidence="1" id="KW-0732">Signal</keyword>
<accession>A0ABZ0Y2I6</accession>
<dbReference type="RefSeq" id="WP_019922201.1">
    <property type="nucleotide sequence ID" value="NZ_CP140152.1"/>
</dbReference>
<feature type="signal peptide" evidence="1">
    <location>
        <begin position="1"/>
        <end position="25"/>
    </location>
</feature>
<protein>
    <submittedName>
        <fullName evidence="2">DUF1439 domain-containing protein</fullName>
    </submittedName>
</protein>
<proteinExistence type="predicted"/>
<dbReference type="EMBL" id="CP140152">
    <property type="protein sequence ID" value="WQH06235.1"/>
    <property type="molecule type" value="Genomic_DNA"/>
</dbReference>
<dbReference type="PROSITE" id="PS51257">
    <property type="entry name" value="PROKAR_LIPOPROTEIN"/>
    <property type="match status" value="1"/>
</dbReference>
<dbReference type="InterPro" id="IPR010835">
    <property type="entry name" value="DUF1439"/>
</dbReference>
<sequence length="193" mass="21358">MTKLKRYFSPSLSLLVLAGLLSACAALIGPRDVEVRQEKLQQNLDRKFPMHHRVLGIFDVELSRPQLAILAENNRVALTFDLNVTPLLARQSWRVSMAVSGRLNVDPVRNTVYIADTHVDRFALDNMDAGKQTQLASVANLLSDTLVKNVAVHTFKPEDLRYAGVQFELTAIDTRPGALVARLRPAESATGGR</sequence>
<organism evidence="2 3">
    <name type="scientific">Duganella zoogloeoides</name>
    <dbReference type="NCBI Taxonomy" id="75659"/>
    <lineage>
        <taxon>Bacteria</taxon>
        <taxon>Pseudomonadati</taxon>
        <taxon>Pseudomonadota</taxon>
        <taxon>Betaproteobacteria</taxon>
        <taxon>Burkholderiales</taxon>
        <taxon>Oxalobacteraceae</taxon>
        <taxon>Telluria group</taxon>
        <taxon>Duganella</taxon>
    </lineage>
</organism>